<accession>A0A0B7GMU5</accession>
<keyword evidence="1" id="KW-1133">Transmembrane helix</keyword>
<protein>
    <submittedName>
        <fullName evidence="2">Uncharacterized protein</fullName>
    </submittedName>
</protein>
<proteinExistence type="predicted"/>
<dbReference type="Proteomes" id="UP000183504">
    <property type="component" value="Unassembled WGS sequence"/>
</dbReference>
<keyword evidence="1" id="KW-0472">Membrane</keyword>
<evidence type="ECO:0000313" key="3">
    <source>
        <dbReference type="Proteomes" id="UP000183504"/>
    </source>
</evidence>
<dbReference type="AlphaFoldDB" id="A0A0B7GMU5"/>
<name>A0A0B7GMU5_STRSA</name>
<evidence type="ECO:0000313" key="2">
    <source>
        <dbReference type="EMBL" id="CEL91011.1"/>
    </source>
</evidence>
<feature type="transmembrane region" description="Helical" evidence="1">
    <location>
        <begin position="32"/>
        <end position="52"/>
    </location>
</feature>
<sequence length="58" mass="6915">MRLNLREKMDLGILSLIIAIAAYFFFRITEPWIFWLDVAIIASCIYVALRILKKRKQE</sequence>
<dbReference type="EMBL" id="CDMW01000001">
    <property type="protein sequence ID" value="CEL91011.1"/>
    <property type="molecule type" value="Genomic_DNA"/>
</dbReference>
<gene>
    <name evidence="2" type="ORF">SSV_1725</name>
</gene>
<organism evidence="2 3">
    <name type="scientific">Streptococcus sanguinis</name>
    <dbReference type="NCBI Taxonomy" id="1305"/>
    <lineage>
        <taxon>Bacteria</taxon>
        <taxon>Bacillati</taxon>
        <taxon>Bacillota</taxon>
        <taxon>Bacilli</taxon>
        <taxon>Lactobacillales</taxon>
        <taxon>Streptococcaceae</taxon>
        <taxon>Streptococcus</taxon>
    </lineage>
</organism>
<dbReference type="RefSeq" id="WP_072074495.1">
    <property type="nucleotide sequence ID" value="NZ_CDMW01000001.1"/>
</dbReference>
<reference evidence="2 3" key="1">
    <citation type="submission" date="2015-01" db="EMBL/GenBank/DDBJ databases">
        <authorList>
            <person name="Pelicic Vladimir"/>
        </authorList>
    </citation>
    <scope>NUCLEOTIDE SEQUENCE [LARGE SCALE GENOMIC DNA]</scope>
    <source>
        <strain evidence="2 3">2908</strain>
    </source>
</reference>
<feature type="transmembrane region" description="Helical" evidence="1">
    <location>
        <begin position="9"/>
        <end position="26"/>
    </location>
</feature>
<keyword evidence="1" id="KW-0812">Transmembrane</keyword>
<evidence type="ECO:0000256" key="1">
    <source>
        <dbReference type="SAM" id="Phobius"/>
    </source>
</evidence>